<gene>
    <name evidence="5" type="ordered locus">Flexsi_0427</name>
</gene>
<keyword evidence="3" id="KW-0238">DNA-binding</keyword>
<organism evidence="5 6">
    <name type="scientific">Flexistipes sinusarabici (strain ATCC 49648 / DSM 4947 / MAS 10)</name>
    <dbReference type="NCBI Taxonomy" id="717231"/>
    <lineage>
        <taxon>Bacteria</taxon>
        <taxon>Pseudomonadati</taxon>
        <taxon>Deferribacterota</taxon>
        <taxon>Deferribacteres</taxon>
        <taxon>Deferribacterales</taxon>
        <taxon>Flexistipitaceae</taxon>
        <taxon>Flexistipes</taxon>
    </lineage>
</organism>
<evidence type="ECO:0000313" key="6">
    <source>
        <dbReference type="Proteomes" id="UP000006621"/>
    </source>
</evidence>
<dbReference type="GO" id="GO:0006310">
    <property type="term" value="P:DNA recombination"/>
    <property type="evidence" value="ECO:0007669"/>
    <property type="project" value="UniProtKB-KW"/>
</dbReference>
<dbReference type="EMBL" id="CP002858">
    <property type="protein sequence ID" value="AEI14115.1"/>
    <property type="molecule type" value="Genomic_DNA"/>
</dbReference>
<accession>F8E8Z1</accession>
<dbReference type="KEGG" id="fsi:Flexsi_0427"/>
<dbReference type="AlphaFoldDB" id="F8E8Z1"/>
<evidence type="ECO:0000256" key="3">
    <source>
        <dbReference type="PROSITE-ProRule" id="PRU01248"/>
    </source>
</evidence>
<dbReference type="STRING" id="717231.Flexsi_0427"/>
<dbReference type="InterPro" id="IPR024456">
    <property type="entry name" value="Integrase_catalytic_putative"/>
</dbReference>
<keyword evidence="1" id="KW-0229">DNA integration</keyword>
<protein>
    <recommendedName>
        <fullName evidence="4">Core-binding (CB) domain-containing protein</fullName>
    </recommendedName>
</protein>
<dbReference type="Pfam" id="PF12835">
    <property type="entry name" value="Integrase_1"/>
    <property type="match status" value="1"/>
</dbReference>
<dbReference type="InterPro" id="IPR013762">
    <property type="entry name" value="Integrase-like_cat_sf"/>
</dbReference>
<dbReference type="GO" id="GO:0003677">
    <property type="term" value="F:DNA binding"/>
    <property type="evidence" value="ECO:0007669"/>
    <property type="project" value="UniProtKB-UniRule"/>
</dbReference>
<evidence type="ECO:0000259" key="4">
    <source>
        <dbReference type="PROSITE" id="PS51900"/>
    </source>
</evidence>
<dbReference type="HOGENOM" id="CLU_043802_0_1_0"/>
<evidence type="ECO:0000313" key="5">
    <source>
        <dbReference type="EMBL" id="AEI14115.1"/>
    </source>
</evidence>
<reference evidence="5 6" key="1">
    <citation type="journal article" date="2011" name="Stand. Genomic Sci.">
        <title>Genome sequence of the moderately thermophilic halophile Flexistipes sinusarabici strain (MAS10).</title>
        <authorList>
            <person name="Lapidus A."/>
            <person name="Chertkov O."/>
            <person name="Nolan M."/>
            <person name="Lucas S."/>
            <person name="Hammon N."/>
            <person name="Deshpande S."/>
            <person name="Cheng J.F."/>
            <person name="Tapia R."/>
            <person name="Han C."/>
            <person name="Goodwin L."/>
            <person name="Pitluck S."/>
            <person name="Liolios K."/>
            <person name="Pagani I."/>
            <person name="Ivanova N."/>
            <person name="Huntemann M."/>
            <person name="Mavromatis K."/>
            <person name="Mikhailova N."/>
            <person name="Pati A."/>
            <person name="Chen A."/>
            <person name="Palaniappan K."/>
            <person name="Land M."/>
            <person name="Hauser L."/>
            <person name="Brambilla E.M."/>
            <person name="Rohde M."/>
            <person name="Abt B."/>
            <person name="Spring S."/>
            <person name="Goker M."/>
            <person name="Bristow J."/>
            <person name="Eisen J.A."/>
            <person name="Markowitz V."/>
            <person name="Hugenholtz P."/>
            <person name="Kyrpides N.C."/>
            <person name="Klenk H.P."/>
            <person name="Woyke T."/>
        </authorList>
    </citation>
    <scope>NUCLEOTIDE SEQUENCE [LARGE SCALE GENOMIC DNA]</scope>
    <source>
        <strain evidence="6">DSM 4947 / MAS 10</strain>
    </source>
</reference>
<proteinExistence type="predicted"/>
<dbReference type="InterPro" id="IPR011010">
    <property type="entry name" value="DNA_brk_join_enz"/>
</dbReference>
<name>F8E8Z1_FLESM</name>
<keyword evidence="6" id="KW-1185">Reference proteome</keyword>
<feature type="domain" description="Core-binding (CB)" evidence="4">
    <location>
        <begin position="15"/>
        <end position="106"/>
    </location>
</feature>
<dbReference type="PROSITE" id="PS51900">
    <property type="entry name" value="CB"/>
    <property type="match status" value="1"/>
</dbReference>
<dbReference type="eggNOG" id="COG4974">
    <property type="taxonomic scope" value="Bacteria"/>
</dbReference>
<sequence length="336" mass="39135">MHYATESKKEFCGRENLSRKAASFNLAKEVVESGNQESIKKTAMAVRQLANFADESFNLKNLVKLDAENMTDFAEYLAERIENGEISRGHVTNIISSLNRVFNYYYRDDLKISAKNFGINRGERFNNIDKSIPNDVHDKFSNFLTEKYIEKGDIRYEALRLQIELQREAGLRFKESALFNGHELHRDGRLDVDKGTKGGQLRTLQATDSVKELVKYVKDFRKEYGLSKSLIPNNYDFKQWRDFAYNTAKTFNNESNESYNFHANRHSYAQQKYQSLTNTLPPVKSGYTKEEQIKYIAEKNNISIEQAKELDYNSRMQISEELGHHRIDITNYYLGK</sequence>
<evidence type="ECO:0000256" key="2">
    <source>
        <dbReference type="ARBA" id="ARBA00023172"/>
    </source>
</evidence>
<dbReference type="InterPro" id="IPR044068">
    <property type="entry name" value="CB"/>
</dbReference>
<keyword evidence="2" id="KW-0233">DNA recombination</keyword>
<dbReference type="Proteomes" id="UP000006621">
    <property type="component" value="Chromosome"/>
</dbReference>
<dbReference type="GO" id="GO:0015074">
    <property type="term" value="P:DNA integration"/>
    <property type="evidence" value="ECO:0007669"/>
    <property type="project" value="UniProtKB-KW"/>
</dbReference>
<reference evidence="6" key="2">
    <citation type="submission" date="2011-06" db="EMBL/GenBank/DDBJ databases">
        <title>The complete genome of Flexistipes sinusarabici DSM 4947.</title>
        <authorList>
            <person name="Lucas S."/>
            <person name="Han J."/>
            <person name="Lapidus A."/>
            <person name="Bruce D."/>
            <person name="Goodwin L."/>
            <person name="Pitluck S."/>
            <person name="Peters L."/>
            <person name="Kyrpides N."/>
            <person name="Mavromatis K."/>
            <person name="Ivanova N."/>
            <person name="Mikhailova N."/>
            <person name="Chertkov O."/>
            <person name="Detter J.C."/>
            <person name="Tapia R."/>
            <person name="Han C."/>
            <person name="Land M."/>
            <person name="Hauser L."/>
            <person name="Markowitz V."/>
            <person name="Cheng J.-F."/>
            <person name="Hugenholtz P."/>
            <person name="Woyke T."/>
            <person name="Wu D."/>
            <person name="Spring S."/>
            <person name="Schroeder M."/>
            <person name="Brambilla E."/>
            <person name="Klenk H.-P."/>
            <person name="Eisen J.A."/>
        </authorList>
    </citation>
    <scope>NUCLEOTIDE SEQUENCE [LARGE SCALE GENOMIC DNA]</scope>
    <source>
        <strain evidence="6">DSM 4947 / MAS 10</strain>
    </source>
</reference>
<dbReference type="RefSeq" id="WP_013885626.1">
    <property type="nucleotide sequence ID" value="NC_015672.1"/>
</dbReference>
<dbReference type="SUPFAM" id="SSF56349">
    <property type="entry name" value="DNA breaking-rejoining enzymes"/>
    <property type="match status" value="1"/>
</dbReference>
<evidence type="ECO:0000256" key="1">
    <source>
        <dbReference type="ARBA" id="ARBA00022908"/>
    </source>
</evidence>
<dbReference type="Gene3D" id="1.10.443.10">
    <property type="entry name" value="Intergrase catalytic core"/>
    <property type="match status" value="1"/>
</dbReference>